<keyword evidence="3" id="KW-1185">Reference proteome</keyword>
<evidence type="ECO:0000313" key="2">
    <source>
        <dbReference type="EMBL" id="KIL36012.1"/>
    </source>
</evidence>
<sequence length="111" mass="11447">MSGSNGCVSSSRDNAKCSTGKFALPAAGIMSMEEPAIQPNRKPAMSPGGSCPIERLPGSGFSRHPSLSYRSISCLSSVTSNTPDSLQACAAFFLRSGLQLRPSGSVHAADI</sequence>
<proteinExistence type="predicted"/>
<gene>
    <name evidence="2" type="ORF">SD71_11865</name>
</gene>
<dbReference type="EMBL" id="JXAL01000016">
    <property type="protein sequence ID" value="KIL36012.1"/>
    <property type="molecule type" value="Genomic_DNA"/>
</dbReference>
<organism evidence="2 3">
    <name type="scientific">Cohnella kolymensis</name>
    <dbReference type="NCBI Taxonomy" id="1590652"/>
    <lineage>
        <taxon>Bacteria</taxon>
        <taxon>Bacillati</taxon>
        <taxon>Bacillota</taxon>
        <taxon>Bacilli</taxon>
        <taxon>Bacillales</taxon>
        <taxon>Paenibacillaceae</taxon>
        <taxon>Cohnella</taxon>
    </lineage>
</organism>
<comment type="caution">
    <text evidence="2">The sequence shown here is derived from an EMBL/GenBank/DDBJ whole genome shotgun (WGS) entry which is preliminary data.</text>
</comment>
<evidence type="ECO:0000256" key="1">
    <source>
        <dbReference type="SAM" id="MobiDB-lite"/>
    </source>
</evidence>
<protein>
    <submittedName>
        <fullName evidence="2">Uncharacterized protein</fullName>
    </submittedName>
</protein>
<accession>A0ABR5A6F0</accession>
<evidence type="ECO:0000313" key="3">
    <source>
        <dbReference type="Proteomes" id="UP000054526"/>
    </source>
</evidence>
<dbReference type="Proteomes" id="UP000054526">
    <property type="component" value="Unassembled WGS sequence"/>
</dbReference>
<name>A0ABR5A6F0_9BACL</name>
<reference evidence="2 3" key="1">
    <citation type="submission" date="2014-12" db="EMBL/GenBank/DDBJ databases">
        <title>Draft genome sequence of Cohnella kolymensis strain B-2846.</title>
        <authorList>
            <person name="Karlyshev A.V."/>
            <person name="Kudryashova E.B."/>
        </authorList>
    </citation>
    <scope>NUCLEOTIDE SEQUENCE [LARGE SCALE GENOMIC DNA]</scope>
    <source>
        <strain evidence="2 3">VKM B-2846</strain>
    </source>
</reference>
<feature type="region of interest" description="Disordered" evidence="1">
    <location>
        <begin position="38"/>
        <end position="57"/>
    </location>
</feature>